<protein>
    <submittedName>
        <fullName evidence="1">Uncharacterized protein</fullName>
    </submittedName>
</protein>
<dbReference type="EMBL" id="JAPDPI010000051">
    <property type="protein sequence ID" value="MCW3807584.1"/>
    <property type="molecule type" value="Genomic_DNA"/>
</dbReference>
<keyword evidence="2" id="KW-1185">Reference proteome</keyword>
<proteinExistence type="predicted"/>
<comment type="caution">
    <text evidence="1">The sequence shown here is derived from an EMBL/GenBank/DDBJ whole genome shotgun (WGS) entry which is preliminary data.</text>
</comment>
<reference evidence="1" key="1">
    <citation type="submission" date="2022-10" db="EMBL/GenBank/DDBJ databases">
        <authorList>
            <person name="Yu W.X."/>
        </authorList>
    </citation>
    <scope>NUCLEOTIDE SEQUENCE</scope>
    <source>
        <strain evidence="1">D04</strain>
    </source>
</reference>
<organism evidence="1 2">
    <name type="scientific">Plebeiibacterium marinum</name>
    <dbReference type="NCBI Taxonomy" id="2992111"/>
    <lineage>
        <taxon>Bacteria</taxon>
        <taxon>Pseudomonadati</taxon>
        <taxon>Bacteroidota</taxon>
        <taxon>Bacteroidia</taxon>
        <taxon>Marinilabiliales</taxon>
        <taxon>Marinilabiliaceae</taxon>
        <taxon>Plebeiibacterium</taxon>
    </lineage>
</organism>
<name>A0AAE3MHB0_9BACT</name>
<accession>A0AAE3MHB0</accession>
<evidence type="ECO:0000313" key="2">
    <source>
        <dbReference type="Proteomes" id="UP001207408"/>
    </source>
</evidence>
<dbReference type="Proteomes" id="UP001207408">
    <property type="component" value="Unassembled WGS sequence"/>
</dbReference>
<evidence type="ECO:0000313" key="1">
    <source>
        <dbReference type="EMBL" id="MCW3807584.1"/>
    </source>
</evidence>
<dbReference type="AlphaFoldDB" id="A0AAE3MHB0"/>
<dbReference type="RefSeq" id="WP_301202015.1">
    <property type="nucleotide sequence ID" value="NZ_JAPDPI010000051.1"/>
</dbReference>
<sequence>MQIAIDNADFCIRLYKDVVYIKVLGHQDENGAMFFSKAVDELIENYPHHQIVSLCDLQELILSNPKEARIINRAIVKLSHSINFKYNAIIVKNKFFDIIQAYIFSYYLKNAKIKSKVFFNQGQAAEWLENKGYDMHDIKAFINNPD</sequence>
<gene>
    <name evidence="1" type="ORF">OM074_18300</name>
</gene>